<proteinExistence type="predicted"/>
<evidence type="ECO:0000256" key="1">
    <source>
        <dbReference type="SAM" id="MobiDB-lite"/>
    </source>
</evidence>
<keyword evidence="2" id="KW-0472">Membrane</keyword>
<feature type="transmembrane region" description="Helical" evidence="2">
    <location>
        <begin position="224"/>
        <end position="248"/>
    </location>
</feature>
<feature type="compositionally biased region" description="Polar residues" evidence="1">
    <location>
        <begin position="187"/>
        <end position="208"/>
    </location>
</feature>
<name>A0ABR1QLW8_9PEZI</name>
<organism evidence="3 4">
    <name type="scientific">Apiospora aurea</name>
    <dbReference type="NCBI Taxonomy" id="335848"/>
    <lineage>
        <taxon>Eukaryota</taxon>
        <taxon>Fungi</taxon>
        <taxon>Dikarya</taxon>
        <taxon>Ascomycota</taxon>
        <taxon>Pezizomycotina</taxon>
        <taxon>Sordariomycetes</taxon>
        <taxon>Xylariomycetidae</taxon>
        <taxon>Amphisphaeriales</taxon>
        <taxon>Apiosporaceae</taxon>
        <taxon>Apiospora</taxon>
    </lineage>
</organism>
<dbReference type="Pfam" id="PF19535">
    <property type="entry name" value="DUF6060"/>
    <property type="match status" value="1"/>
</dbReference>
<sequence length="249" mass="26370">MRPQFSLAAVAYATQALAVCTKWEPRGNGRTDPQQVNLDDMHVLERLECPAGHGKCRLPAASEYQVTARPFITFGGTVVHGGEHEASALAHDEAAAIYRMAEKAYNDKEAKHANGSAAPTRSVKFAPLSGAVSTADLGDSYFDVDEGDWAALRWGAYHVYSSGVLGGCSNETLNGKAAEVAAPYSGPKQNATQTRFLDGSWSKSSNKIGSDDTKDDDEKDPESGAAMIAMGPFSWSVIGLGVLALGLVM</sequence>
<keyword evidence="4" id="KW-1185">Reference proteome</keyword>
<dbReference type="Proteomes" id="UP001391051">
    <property type="component" value="Unassembled WGS sequence"/>
</dbReference>
<evidence type="ECO:0000313" key="4">
    <source>
        <dbReference type="Proteomes" id="UP001391051"/>
    </source>
</evidence>
<keyword evidence="2" id="KW-1133">Transmembrane helix</keyword>
<evidence type="ECO:0000256" key="2">
    <source>
        <dbReference type="SAM" id="Phobius"/>
    </source>
</evidence>
<dbReference type="GeneID" id="92073481"/>
<comment type="caution">
    <text evidence="3">The sequence shown here is derived from an EMBL/GenBank/DDBJ whole genome shotgun (WGS) entry which is preliminary data.</text>
</comment>
<feature type="region of interest" description="Disordered" evidence="1">
    <location>
        <begin position="184"/>
        <end position="224"/>
    </location>
</feature>
<gene>
    <name evidence="3" type="ORF">PG986_004197</name>
</gene>
<keyword evidence="2" id="KW-0812">Transmembrane</keyword>
<protein>
    <submittedName>
        <fullName evidence="3">Uncharacterized protein</fullName>
    </submittedName>
</protein>
<dbReference type="EMBL" id="JAQQWE010000003">
    <property type="protein sequence ID" value="KAK7959343.1"/>
    <property type="molecule type" value="Genomic_DNA"/>
</dbReference>
<dbReference type="InterPro" id="IPR045702">
    <property type="entry name" value="DUF6060"/>
</dbReference>
<accession>A0ABR1QLW8</accession>
<dbReference type="RefSeq" id="XP_066703046.1">
    <property type="nucleotide sequence ID" value="XM_066840419.1"/>
</dbReference>
<reference evidence="3 4" key="1">
    <citation type="submission" date="2023-01" db="EMBL/GenBank/DDBJ databases">
        <title>Analysis of 21 Apiospora genomes using comparative genomics revels a genus with tremendous synthesis potential of carbohydrate active enzymes and secondary metabolites.</title>
        <authorList>
            <person name="Sorensen T."/>
        </authorList>
    </citation>
    <scope>NUCLEOTIDE SEQUENCE [LARGE SCALE GENOMIC DNA]</scope>
    <source>
        <strain evidence="3 4">CBS 24483</strain>
    </source>
</reference>
<evidence type="ECO:0000313" key="3">
    <source>
        <dbReference type="EMBL" id="KAK7959343.1"/>
    </source>
</evidence>